<dbReference type="EMBL" id="JSZA02000109">
    <property type="protein sequence ID" value="KHD05256.1"/>
    <property type="molecule type" value="Genomic_DNA"/>
</dbReference>
<evidence type="ECO:0000313" key="3">
    <source>
        <dbReference type="Proteomes" id="UP000030428"/>
    </source>
</evidence>
<feature type="signal peptide" evidence="1">
    <location>
        <begin position="1"/>
        <end position="25"/>
    </location>
</feature>
<keyword evidence="1" id="KW-0732">Signal</keyword>
<proteinExistence type="predicted"/>
<feature type="chain" id="PRO_5002033287" description="Secreted protein" evidence="1">
    <location>
        <begin position="26"/>
        <end position="777"/>
    </location>
</feature>
<reference evidence="2 3" key="1">
    <citation type="journal article" date="2016" name="Front. Microbiol.">
        <title>Single-Cell (Meta-)Genomics of a Dimorphic Candidatus Thiomargarita nelsonii Reveals Genomic Plasticity.</title>
        <authorList>
            <person name="Flood B.E."/>
            <person name="Fliss P."/>
            <person name="Jones D.S."/>
            <person name="Dick G.J."/>
            <person name="Jain S."/>
            <person name="Kaster A.K."/>
            <person name="Winkel M."/>
            <person name="Mussmann M."/>
            <person name="Bailey J."/>
        </authorList>
    </citation>
    <scope>NUCLEOTIDE SEQUENCE [LARGE SCALE GENOMIC DNA]</scope>
    <source>
        <strain evidence="2">Hydrate Ridge</strain>
    </source>
</reference>
<name>A0A0A6RN66_9GAMM</name>
<dbReference type="AlphaFoldDB" id="A0A0A6RN66"/>
<dbReference type="PROSITE" id="PS51257">
    <property type="entry name" value="PROKAR_LIPOPROTEIN"/>
    <property type="match status" value="1"/>
</dbReference>
<evidence type="ECO:0000256" key="1">
    <source>
        <dbReference type="SAM" id="SignalP"/>
    </source>
</evidence>
<keyword evidence="3" id="KW-1185">Reference proteome</keyword>
<evidence type="ECO:0000313" key="2">
    <source>
        <dbReference type="EMBL" id="KHD05256.1"/>
    </source>
</evidence>
<evidence type="ECO:0008006" key="4">
    <source>
        <dbReference type="Google" id="ProtNLM"/>
    </source>
</evidence>
<accession>A0A0A6RN66</accession>
<comment type="caution">
    <text evidence="2">The sequence shown here is derived from an EMBL/GenBank/DDBJ whole genome shotgun (WGS) entry which is preliminary data.</text>
</comment>
<gene>
    <name evidence="2" type="ORF">PN36_22965</name>
</gene>
<organism evidence="2 3">
    <name type="scientific">Candidatus Thiomargarita nelsonii</name>
    <dbReference type="NCBI Taxonomy" id="1003181"/>
    <lineage>
        <taxon>Bacteria</taxon>
        <taxon>Pseudomonadati</taxon>
        <taxon>Pseudomonadota</taxon>
        <taxon>Gammaproteobacteria</taxon>
        <taxon>Thiotrichales</taxon>
        <taxon>Thiotrichaceae</taxon>
        <taxon>Thiomargarita</taxon>
    </lineage>
</organism>
<protein>
    <recommendedName>
        <fullName evidence="4">Secreted protein</fullName>
    </recommendedName>
</protein>
<sequence>MNKQFKKMVTTIVVVWLSSLMVSCAAIEPIKAITSSTSPTKQELLKRDTLQAEIKIQTKYHLPTQNKKFYSKSGMLRVNVMAFDGHTYRGLQYKNGKFVIGKKKKNELVLRVYFIGDKFEGAEIEKIKIRSTPYEKANGFKHYKLEDMKLEVVYYEGSYGRRTQDDEIRLITDSGGPSRFAWLVCDGQCETKAKSDVENSSQAPPVPEASKENGVITAITSSISPTKQELLGREVSPNAEIQIPRGFQLPEKKIKFSTNGEMIKVSVVAQKKKDYSSHPLSENKPGHFGIWGQGKELFIRLYFIGDKFDGGKIKKIKIGSQPYNKTKSYRYYKLKDLKLKVTYVKGRRKHTTTRADEIRLIRDYVSPRGFAWLVCDGRCEKPEQKKHPKITYKFQCSGTNQDVFESENFQDRVNACRKRLTETKEPQNMIVSVTMSPKQEKNTRRQIALKQIQIKQIQIKPYTKLYDKEHIVDCQYDLIIRGHSFRLNKSGKNYLFANLPQRITQDTPLTIKVTPSRARADCISKTFKNNKIVLNADRKPEVKIEVPHSKPWLLVYATSAEFPKDADHYRVRFWKGLFNQINDAYAEPVKNRGKAWLTGDVYMLSLDKGSELLAGKKGTTYTESLTLSSQAIKRLSPIPRSRQPSFEDYKRDILKYSKKHSTKGNRKSNNVVIIQGKASFLERTCREFEQFALKLEKADISVLYIQPVGEGGISDHARSNTLESYSTTIGYKTIYTCKSKKETASKLITFDYSEHHLDNWRYVQKSVFYELNELKQQ</sequence>
<dbReference type="Proteomes" id="UP000030428">
    <property type="component" value="Unassembled WGS sequence"/>
</dbReference>